<comment type="caution">
    <text evidence="1">The sequence shown here is derived from an EMBL/GenBank/DDBJ whole genome shotgun (WGS) entry which is preliminary data.</text>
</comment>
<reference evidence="1 2" key="1">
    <citation type="submission" date="2016-01" db="EMBL/GenBank/DDBJ databases">
        <title>Biosynthesis of antibiotic leucinostatins and their inhibition on Phytophthora in bio-control Purpureocillium lilacinum.</title>
        <authorList>
            <person name="Wang G."/>
            <person name="Liu Z."/>
            <person name="Lin R."/>
            <person name="Li E."/>
            <person name="Mao Z."/>
            <person name="Ling J."/>
            <person name="Yin W."/>
            <person name="Xie B."/>
        </authorList>
    </citation>
    <scope>NUCLEOTIDE SEQUENCE [LARGE SCALE GENOMIC DNA]</scope>
    <source>
        <strain evidence="1">PLBJ-1</strain>
    </source>
</reference>
<sequence length="75" mass="7878">MVCRTGTWGLAAKNSHHLPAACALQPPNRLRSQIVAGGHHVPFSPSLSFSRITPPASICPTVTAAATLPRRVIPS</sequence>
<proteinExistence type="predicted"/>
<name>A0A179GRQ5_PURLI</name>
<evidence type="ECO:0000313" key="2">
    <source>
        <dbReference type="Proteomes" id="UP000078240"/>
    </source>
</evidence>
<organism evidence="1 2">
    <name type="scientific">Purpureocillium lilacinum</name>
    <name type="common">Paecilomyces lilacinus</name>
    <dbReference type="NCBI Taxonomy" id="33203"/>
    <lineage>
        <taxon>Eukaryota</taxon>
        <taxon>Fungi</taxon>
        <taxon>Dikarya</taxon>
        <taxon>Ascomycota</taxon>
        <taxon>Pezizomycotina</taxon>
        <taxon>Sordariomycetes</taxon>
        <taxon>Hypocreomycetidae</taxon>
        <taxon>Hypocreales</taxon>
        <taxon>Ophiocordycipitaceae</taxon>
        <taxon>Purpureocillium</taxon>
    </lineage>
</organism>
<protein>
    <submittedName>
        <fullName evidence="1">Uncharacterized protein</fullName>
    </submittedName>
</protein>
<evidence type="ECO:0000313" key="1">
    <source>
        <dbReference type="EMBL" id="OAQ80564.1"/>
    </source>
</evidence>
<gene>
    <name evidence="1" type="ORF">VFPBJ_06149</name>
</gene>
<dbReference type="AlphaFoldDB" id="A0A179GRQ5"/>
<dbReference type="EMBL" id="LSBH01000004">
    <property type="protein sequence ID" value="OAQ80564.1"/>
    <property type="molecule type" value="Genomic_DNA"/>
</dbReference>
<accession>A0A179GRQ5</accession>
<dbReference type="Proteomes" id="UP000078240">
    <property type="component" value="Unassembled WGS sequence"/>
</dbReference>